<reference evidence="2 3" key="1">
    <citation type="journal article" date="2016" name="DNA Res.">
        <title>The draft genome of MD-2 pineapple using hybrid error correction of long reads.</title>
        <authorList>
            <person name="Redwan R.M."/>
            <person name="Saidin A."/>
            <person name="Kumar S.V."/>
        </authorList>
    </citation>
    <scope>NUCLEOTIDE SEQUENCE [LARGE SCALE GENOMIC DNA]</scope>
    <source>
        <strain evidence="3">cv. MD2</strain>
        <tissue evidence="2">Leaf</tissue>
    </source>
</reference>
<comment type="caution">
    <text evidence="2">The sequence shown here is derived from an EMBL/GenBank/DDBJ whole genome shotgun (WGS) entry which is preliminary data.</text>
</comment>
<organism evidence="2 3">
    <name type="scientific">Ananas comosus</name>
    <name type="common">Pineapple</name>
    <name type="synonym">Ananas ananas</name>
    <dbReference type="NCBI Taxonomy" id="4615"/>
    <lineage>
        <taxon>Eukaryota</taxon>
        <taxon>Viridiplantae</taxon>
        <taxon>Streptophyta</taxon>
        <taxon>Embryophyta</taxon>
        <taxon>Tracheophyta</taxon>
        <taxon>Spermatophyta</taxon>
        <taxon>Magnoliopsida</taxon>
        <taxon>Liliopsida</taxon>
        <taxon>Poales</taxon>
        <taxon>Bromeliaceae</taxon>
        <taxon>Bromelioideae</taxon>
        <taxon>Ananas</taxon>
    </lineage>
</organism>
<evidence type="ECO:0000313" key="2">
    <source>
        <dbReference type="EMBL" id="OAY74489.1"/>
    </source>
</evidence>
<evidence type="ECO:0000256" key="1">
    <source>
        <dbReference type="SAM" id="SignalP"/>
    </source>
</evidence>
<name>A0A199VBM3_ANACO</name>
<keyword evidence="1" id="KW-0732">Signal</keyword>
<feature type="signal peptide" evidence="1">
    <location>
        <begin position="1"/>
        <end position="23"/>
    </location>
</feature>
<accession>A0A199VBM3</accession>
<gene>
    <name evidence="2" type="ORF">ACMD2_15541</name>
</gene>
<protein>
    <submittedName>
        <fullName evidence="2">Uncharacterized protein</fullName>
    </submittedName>
</protein>
<dbReference type="AlphaFoldDB" id="A0A199VBM3"/>
<dbReference type="EMBL" id="LSRQ01002388">
    <property type="protein sequence ID" value="OAY74489.1"/>
    <property type="molecule type" value="Genomic_DNA"/>
</dbReference>
<dbReference type="Proteomes" id="UP000092600">
    <property type="component" value="Unassembled WGS sequence"/>
</dbReference>
<evidence type="ECO:0000313" key="3">
    <source>
        <dbReference type="Proteomes" id="UP000092600"/>
    </source>
</evidence>
<feature type="chain" id="PRO_5008285791" evidence="1">
    <location>
        <begin position="24"/>
        <end position="138"/>
    </location>
</feature>
<proteinExistence type="predicted"/>
<sequence>MAKKLAFWYCSFFMGSPLWSTKSEVVMIADLIAAGDQCGCTLFISAATPLRCGVDIEVPETMLKARSVETAIVDLVSAGAAHAAKMFIPGPVTSGFIIPGLAFPGPLEEKNATVGAGDDPSTVPSKAIVAVGALVELT</sequence>